<organism evidence="1 2">
    <name type="scientific">Amazona aestiva</name>
    <name type="common">Blue-fronted Amazon parrot</name>
    <dbReference type="NCBI Taxonomy" id="12930"/>
    <lineage>
        <taxon>Eukaryota</taxon>
        <taxon>Metazoa</taxon>
        <taxon>Chordata</taxon>
        <taxon>Craniata</taxon>
        <taxon>Vertebrata</taxon>
        <taxon>Euteleostomi</taxon>
        <taxon>Archelosauria</taxon>
        <taxon>Archosauria</taxon>
        <taxon>Dinosauria</taxon>
        <taxon>Saurischia</taxon>
        <taxon>Theropoda</taxon>
        <taxon>Coelurosauria</taxon>
        <taxon>Aves</taxon>
        <taxon>Neognathae</taxon>
        <taxon>Neoaves</taxon>
        <taxon>Telluraves</taxon>
        <taxon>Australaves</taxon>
        <taxon>Psittaciformes</taxon>
        <taxon>Psittacidae</taxon>
        <taxon>Amazona</taxon>
    </lineage>
</organism>
<gene>
    <name evidence="1" type="ORF">AAES_121694</name>
</gene>
<proteinExistence type="predicted"/>
<comment type="caution">
    <text evidence="1">The sequence shown here is derived from an EMBL/GenBank/DDBJ whole genome shotgun (WGS) entry which is preliminary data.</text>
</comment>
<keyword evidence="2" id="KW-1185">Reference proteome</keyword>
<accession>A0A0Q3PPL9</accession>
<evidence type="ECO:0000313" key="2">
    <source>
        <dbReference type="Proteomes" id="UP000051836"/>
    </source>
</evidence>
<sequence length="110" mass="12163">MALLSVAKDESPSAMAENKRLLRAKRTRQQKLARQSWGWLVVDLWPGQFSPNELWCSPSSVTAACLHALLCAVLAATPCSRPCDENHPHVKPDAYVNDLAEAVDILLQQL</sequence>
<dbReference type="AlphaFoldDB" id="A0A0Q3PPL9"/>
<protein>
    <submittedName>
        <fullName evidence="1">Uncharacterized protein</fullName>
    </submittedName>
</protein>
<evidence type="ECO:0000313" key="1">
    <source>
        <dbReference type="EMBL" id="KQK77940.1"/>
    </source>
</evidence>
<dbReference type="EMBL" id="LMAW01002701">
    <property type="protein sequence ID" value="KQK77940.1"/>
    <property type="molecule type" value="Genomic_DNA"/>
</dbReference>
<name>A0A0Q3PPL9_AMAAE</name>
<dbReference type="Proteomes" id="UP000051836">
    <property type="component" value="Unassembled WGS sequence"/>
</dbReference>
<dbReference type="STRING" id="12930.A0A0Q3PPL9"/>
<reference evidence="1 2" key="1">
    <citation type="submission" date="2015-10" db="EMBL/GenBank/DDBJ databases">
        <authorList>
            <person name="Gilbert D.G."/>
        </authorList>
    </citation>
    <scope>NUCLEOTIDE SEQUENCE [LARGE SCALE GENOMIC DNA]</scope>
    <source>
        <strain evidence="1">FVVF132</strain>
    </source>
</reference>